<keyword evidence="2" id="KW-1185">Reference proteome</keyword>
<name>A0CS56_PARTE</name>
<reference evidence="1 2" key="1">
    <citation type="journal article" date="2006" name="Nature">
        <title>Global trends of whole-genome duplications revealed by the ciliate Paramecium tetraurelia.</title>
        <authorList>
            <consortium name="Genoscope"/>
            <person name="Aury J.-M."/>
            <person name="Jaillon O."/>
            <person name="Duret L."/>
            <person name="Noel B."/>
            <person name="Jubin C."/>
            <person name="Porcel B.M."/>
            <person name="Segurens B."/>
            <person name="Daubin V."/>
            <person name="Anthouard V."/>
            <person name="Aiach N."/>
            <person name="Arnaiz O."/>
            <person name="Billaut A."/>
            <person name="Beisson J."/>
            <person name="Blanc I."/>
            <person name="Bouhouche K."/>
            <person name="Camara F."/>
            <person name="Duharcourt S."/>
            <person name="Guigo R."/>
            <person name="Gogendeau D."/>
            <person name="Katinka M."/>
            <person name="Keller A.-M."/>
            <person name="Kissmehl R."/>
            <person name="Klotz C."/>
            <person name="Koll F."/>
            <person name="Le Moue A."/>
            <person name="Lepere C."/>
            <person name="Malinsky S."/>
            <person name="Nowacki M."/>
            <person name="Nowak J.K."/>
            <person name="Plattner H."/>
            <person name="Poulain J."/>
            <person name="Ruiz F."/>
            <person name="Serrano V."/>
            <person name="Zagulski M."/>
            <person name="Dessen P."/>
            <person name="Betermier M."/>
            <person name="Weissenbach J."/>
            <person name="Scarpelli C."/>
            <person name="Schachter V."/>
            <person name="Sperling L."/>
            <person name="Meyer E."/>
            <person name="Cohen J."/>
            <person name="Wincker P."/>
        </authorList>
    </citation>
    <scope>NUCLEOTIDE SEQUENCE [LARGE SCALE GENOMIC DNA]</scope>
    <source>
        <strain evidence="1 2">Stock d4-2</strain>
    </source>
</reference>
<dbReference type="InParanoid" id="A0CS56"/>
<organism evidence="1 2">
    <name type="scientific">Paramecium tetraurelia</name>
    <dbReference type="NCBI Taxonomy" id="5888"/>
    <lineage>
        <taxon>Eukaryota</taxon>
        <taxon>Sar</taxon>
        <taxon>Alveolata</taxon>
        <taxon>Ciliophora</taxon>
        <taxon>Intramacronucleata</taxon>
        <taxon>Oligohymenophorea</taxon>
        <taxon>Peniculida</taxon>
        <taxon>Parameciidae</taxon>
        <taxon>Paramecium</taxon>
    </lineage>
</organism>
<dbReference type="RefSeq" id="XP_001441020.1">
    <property type="nucleotide sequence ID" value="XM_001440983.1"/>
</dbReference>
<sequence>MQSMQLVGQCRNPISKATQKLPKDRSSEDQQCLSIQITRQIGRTQKTVTDQVKASYSQYQTSTQNLSILSNSEILKQSSQHKVQDTQ</sequence>
<dbReference type="GeneID" id="5026805"/>
<dbReference type="HOGENOM" id="CLU_2488235_0_0_1"/>
<protein>
    <submittedName>
        <fullName evidence="1">Uncharacterized protein</fullName>
    </submittedName>
</protein>
<evidence type="ECO:0000313" key="1">
    <source>
        <dbReference type="EMBL" id="CAK73623.1"/>
    </source>
</evidence>
<dbReference type="AlphaFoldDB" id="A0CS56"/>
<accession>A0CS56</accession>
<dbReference type="Proteomes" id="UP000000600">
    <property type="component" value="Unassembled WGS sequence"/>
</dbReference>
<proteinExistence type="predicted"/>
<dbReference type="KEGG" id="ptm:GSPATT00009895001"/>
<gene>
    <name evidence="1" type="ORF">GSPATT00009895001</name>
</gene>
<dbReference type="EMBL" id="CT868163">
    <property type="protein sequence ID" value="CAK73623.1"/>
    <property type="molecule type" value="Genomic_DNA"/>
</dbReference>
<evidence type="ECO:0000313" key="2">
    <source>
        <dbReference type="Proteomes" id="UP000000600"/>
    </source>
</evidence>